<keyword evidence="1" id="KW-0472">Membrane</keyword>
<evidence type="ECO:0000313" key="2">
    <source>
        <dbReference type="EMBL" id="JAH83116.1"/>
    </source>
</evidence>
<feature type="transmembrane region" description="Helical" evidence="1">
    <location>
        <begin position="20"/>
        <end position="38"/>
    </location>
</feature>
<reference evidence="2" key="2">
    <citation type="journal article" date="2015" name="Fish Shellfish Immunol.">
        <title>Early steps in the European eel (Anguilla anguilla)-Vibrio vulnificus interaction in the gills: Role of the RtxA13 toxin.</title>
        <authorList>
            <person name="Callol A."/>
            <person name="Pajuelo D."/>
            <person name="Ebbesson L."/>
            <person name="Teles M."/>
            <person name="MacKenzie S."/>
            <person name="Amaro C."/>
        </authorList>
    </citation>
    <scope>NUCLEOTIDE SEQUENCE</scope>
</reference>
<evidence type="ECO:0000256" key="1">
    <source>
        <dbReference type="SAM" id="Phobius"/>
    </source>
</evidence>
<sequence>MLLPVEFSNKRRWVLWLSKATFRAIVWLCLHGIVSYIVTNNLDLTTTTTTTYICLLQRPG</sequence>
<dbReference type="EMBL" id="GBXM01025461">
    <property type="protein sequence ID" value="JAH83116.1"/>
    <property type="molecule type" value="Transcribed_RNA"/>
</dbReference>
<keyword evidence="1" id="KW-0812">Transmembrane</keyword>
<reference evidence="2" key="1">
    <citation type="submission" date="2014-11" db="EMBL/GenBank/DDBJ databases">
        <authorList>
            <person name="Amaro Gonzalez C."/>
        </authorList>
    </citation>
    <scope>NUCLEOTIDE SEQUENCE</scope>
</reference>
<dbReference type="AlphaFoldDB" id="A0A0E9VYH0"/>
<name>A0A0E9VYH0_ANGAN</name>
<proteinExistence type="predicted"/>
<organism evidence="2">
    <name type="scientific">Anguilla anguilla</name>
    <name type="common">European freshwater eel</name>
    <name type="synonym">Muraena anguilla</name>
    <dbReference type="NCBI Taxonomy" id="7936"/>
    <lineage>
        <taxon>Eukaryota</taxon>
        <taxon>Metazoa</taxon>
        <taxon>Chordata</taxon>
        <taxon>Craniata</taxon>
        <taxon>Vertebrata</taxon>
        <taxon>Euteleostomi</taxon>
        <taxon>Actinopterygii</taxon>
        <taxon>Neopterygii</taxon>
        <taxon>Teleostei</taxon>
        <taxon>Anguilliformes</taxon>
        <taxon>Anguillidae</taxon>
        <taxon>Anguilla</taxon>
    </lineage>
</organism>
<keyword evidence="1" id="KW-1133">Transmembrane helix</keyword>
<protein>
    <submittedName>
        <fullName evidence="2">Uncharacterized protein</fullName>
    </submittedName>
</protein>
<accession>A0A0E9VYH0</accession>